<organism evidence="9 10">
    <name type="scientific">Pseudoxanthomonas mexicana</name>
    <dbReference type="NCBI Taxonomy" id="128785"/>
    <lineage>
        <taxon>Bacteria</taxon>
        <taxon>Pseudomonadati</taxon>
        <taxon>Pseudomonadota</taxon>
        <taxon>Gammaproteobacteria</taxon>
        <taxon>Lysobacterales</taxon>
        <taxon>Lysobacteraceae</taxon>
        <taxon>Pseudoxanthomonas</taxon>
    </lineage>
</organism>
<feature type="domain" description="4Fe-4S ferredoxin-type" evidence="8">
    <location>
        <begin position="319"/>
        <end position="348"/>
    </location>
</feature>
<reference evidence="9 10" key="1">
    <citation type="submission" date="2020-08" db="EMBL/GenBank/DDBJ databases">
        <title>Streptomycin resistant and MDR strain, P. mexicana.</title>
        <authorList>
            <person name="Ganesh-kumar S."/>
            <person name="Zhe T."/>
            <person name="Yu Z."/>
            <person name="Min Y."/>
        </authorList>
    </citation>
    <scope>NUCLEOTIDE SEQUENCE [LARGE SCALE GENOMIC DNA]</scope>
    <source>
        <strain evidence="9 10">GTZY</strain>
    </source>
</reference>
<keyword evidence="3" id="KW-0479">Metal-binding</keyword>
<dbReference type="PROSITE" id="PS51379">
    <property type="entry name" value="4FE4S_FER_2"/>
    <property type="match status" value="1"/>
</dbReference>
<evidence type="ECO:0000256" key="2">
    <source>
        <dbReference type="ARBA" id="ARBA00022485"/>
    </source>
</evidence>
<sequence length="529" mass="58973">MSTPASSSPSDSTRRRIPLDVVDAQGNSFYVSERKVYPRDVAGTLNRLRVAAVWWLLGMYYVFPWVKWDGRQAVLFDLPARKFYVFGLVFWPQDFLFLAMLLIIAAMALFFFTSLAGRLWCGYACPQTVWTEVFLWMERWTEGDRSARMKLDAAPWSANKLLRKGGKHVLWAVFALWTGFTFVGFFTPILDLGARLWPFAWGGWETFWVLFYALATWGFAGFLREQVCKYMCPYARFQSAMFDRNTLIIAYDPMRGEPRGPRKRGLGSVLERARGLLPKETAYDYVFRAGKHPSAASQAAHAKGTITWDGDLGDVAPLPKFAPEELGDCIDCTICVQVCPTGIDIRNGLQYECIACGACIDACNDVMGKMGYPQGLVRYTTQNAIDGKPSRVLRPRVFVYGGLLLALVAGWAWGVTHRSDLIAEVLRDRNALYREVAGGQVENSYTLKLINKDQQTRSYRVTLASPTPGIVLRGGEMTVTAEPEQVLSLPVVATAPATVTGRHAVTLTVVATEGGNEKTVDTSYFGPTP</sequence>
<keyword evidence="7" id="KW-0472">Membrane</keyword>
<keyword evidence="7" id="KW-1133">Transmembrane helix</keyword>
<dbReference type="PROSITE" id="PS00198">
    <property type="entry name" value="4FE4S_FER_1"/>
    <property type="match status" value="1"/>
</dbReference>
<keyword evidence="2" id="KW-0004">4Fe-4S</keyword>
<evidence type="ECO:0000259" key="8">
    <source>
        <dbReference type="PROSITE" id="PS51379"/>
    </source>
</evidence>
<dbReference type="InterPro" id="IPR032879">
    <property type="entry name" value="FixG_C"/>
</dbReference>
<gene>
    <name evidence="9" type="ORF">H4W19_11360</name>
</gene>
<dbReference type="InterPro" id="IPR051684">
    <property type="entry name" value="Electron_Trans/Redox"/>
</dbReference>
<keyword evidence="7" id="KW-0812">Transmembrane</keyword>
<dbReference type="Gene3D" id="2.60.40.10">
    <property type="entry name" value="Immunoglobulins"/>
    <property type="match status" value="1"/>
</dbReference>
<dbReference type="Pfam" id="PF13746">
    <property type="entry name" value="Fer4_18"/>
    <property type="match status" value="2"/>
</dbReference>
<keyword evidence="5" id="KW-0408">Iron</keyword>
<protein>
    <submittedName>
        <fullName evidence="9">4Fe-4S binding protein</fullName>
    </submittedName>
</protein>
<evidence type="ECO:0000256" key="3">
    <source>
        <dbReference type="ARBA" id="ARBA00022723"/>
    </source>
</evidence>
<evidence type="ECO:0000256" key="6">
    <source>
        <dbReference type="ARBA" id="ARBA00023014"/>
    </source>
</evidence>
<keyword evidence="6" id="KW-0411">Iron-sulfur</keyword>
<proteinExistence type="predicted"/>
<name>A0ABX6R723_PSEMX</name>
<feature type="transmembrane region" description="Helical" evidence="7">
    <location>
        <begin position="206"/>
        <end position="223"/>
    </location>
</feature>
<evidence type="ECO:0000256" key="7">
    <source>
        <dbReference type="SAM" id="Phobius"/>
    </source>
</evidence>
<dbReference type="InterPro" id="IPR017900">
    <property type="entry name" value="4Fe4S_Fe_S_CS"/>
</dbReference>
<dbReference type="Proteomes" id="UP000515506">
    <property type="component" value="Chromosome"/>
</dbReference>
<evidence type="ECO:0000256" key="4">
    <source>
        <dbReference type="ARBA" id="ARBA00022982"/>
    </source>
</evidence>
<dbReference type="InterPro" id="IPR017896">
    <property type="entry name" value="4Fe4S_Fe-S-bd"/>
</dbReference>
<keyword evidence="10" id="KW-1185">Reference proteome</keyword>
<feature type="transmembrane region" description="Helical" evidence="7">
    <location>
        <begin position="169"/>
        <end position="186"/>
    </location>
</feature>
<feature type="transmembrane region" description="Helical" evidence="7">
    <location>
        <begin position="397"/>
        <end position="414"/>
    </location>
</feature>
<dbReference type="Pfam" id="PF11614">
    <property type="entry name" value="FixG_C"/>
    <property type="match status" value="1"/>
</dbReference>
<dbReference type="PANTHER" id="PTHR30176:SF3">
    <property type="entry name" value="FERREDOXIN-TYPE PROTEIN NAPH"/>
    <property type="match status" value="1"/>
</dbReference>
<evidence type="ECO:0000313" key="10">
    <source>
        <dbReference type="Proteomes" id="UP000515506"/>
    </source>
</evidence>
<dbReference type="PANTHER" id="PTHR30176">
    <property type="entry name" value="FERREDOXIN-TYPE PROTEIN NAPH"/>
    <property type="match status" value="1"/>
</dbReference>
<keyword evidence="1" id="KW-0813">Transport</keyword>
<evidence type="ECO:0000313" key="9">
    <source>
        <dbReference type="EMBL" id="QND78977.1"/>
    </source>
</evidence>
<feature type="transmembrane region" description="Helical" evidence="7">
    <location>
        <begin position="44"/>
        <end position="63"/>
    </location>
</feature>
<dbReference type="RefSeq" id="WP_185894376.1">
    <property type="nucleotide sequence ID" value="NZ_CP060028.1"/>
</dbReference>
<accession>A0ABX6R723</accession>
<dbReference type="InterPro" id="IPR013783">
    <property type="entry name" value="Ig-like_fold"/>
</dbReference>
<evidence type="ECO:0000256" key="1">
    <source>
        <dbReference type="ARBA" id="ARBA00022448"/>
    </source>
</evidence>
<evidence type="ECO:0000256" key="5">
    <source>
        <dbReference type="ARBA" id="ARBA00023004"/>
    </source>
</evidence>
<feature type="transmembrane region" description="Helical" evidence="7">
    <location>
        <begin position="83"/>
        <end position="112"/>
    </location>
</feature>
<dbReference type="EMBL" id="CP060028">
    <property type="protein sequence ID" value="QND78977.1"/>
    <property type="molecule type" value="Genomic_DNA"/>
</dbReference>
<keyword evidence="4" id="KW-0249">Electron transport</keyword>
<dbReference type="Pfam" id="PF12801">
    <property type="entry name" value="Fer4_5"/>
    <property type="match status" value="1"/>
</dbReference>
<dbReference type="SUPFAM" id="SSF54862">
    <property type="entry name" value="4Fe-4S ferredoxins"/>
    <property type="match status" value="1"/>
</dbReference>